<dbReference type="STRING" id="553510.B1H19_08335"/>
<evidence type="ECO:0000313" key="7">
    <source>
        <dbReference type="Proteomes" id="UP000192726"/>
    </source>
</evidence>
<dbReference type="GO" id="GO:0000976">
    <property type="term" value="F:transcription cis-regulatory region binding"/>
    <property type="evidence" value="ECO:0007669"/>
    <property type="project" value="TreeGrafter"/>
</dbReference>
<evidence type="ECO:0000313" key="6">
    <source>
        <dbReference type="EMBL" id="ARF54202.1"/>
    </source>
</evidence>
<protein>
    <submittedName>
        <fullName evidence="6">TetR family transcriptional regulator</fullName>
    </submittedName>
</protein>
<dbReference type="PANTHER" id="PTHR30055:SF234">
    <property type="entry name" value="HTH-TYPE TRANSCRIPTIONAL REGULATOR BETI"/>
    <property type="match status" value="1"/>
</dbReference>
<organism evidence="6 7">
    <name type="scientific">Streptomyces gilvosporeus</name>
    <dbReference type="NCBI Taxonomy" id="553510"/>
    <lineage>
        <taxon>Bacteria</taxon>
        <taxon>Bacillati</taxon>
        <taxon>Actinomycetota</taxon>
        <taxon>Actinomycetes</taxon>
        <taxon>Kitasatosporales</taxon>
        <taxon>Streptomycetaceae</taxon>
        <taxon>Streptomyces</taxon>
    </lineage>
</organism>
<dbReference type="PANTHER" id="PTHR30055">
    <property type="entry name" value="HTH-TYPE TRANSCRIPTIONAL REGULATOR RUTR"/>
    <property type="match status" value="1"/>
</dbReference>
<dbReference type="KEGG" id="sgv:B1H19_08335"/>
<feature type="domain" description="HTH tetR-type" evidence="5">
    <location>
        <begin position="4"/>
        <end position="64"/>
    </location>
</feature>
<dbReference type="InterPro" id="IPR050109">
    <property type="entry name" value="HTH-type_TetR-like_transc_reg"/>
</dbReference>
<dbReference type="Proteomes" id="UP000192726">
    <property type="component" value="Chromosome"/>
</dbReference>
<feature type="DNA-binding region" description="H-T-H motif" evidence="4">
    <location>
        <begin position="27"/>
        <end position="46"/>
    </location>
</feature>
<keyword evidence="3" id="KW-0804">Transcription</keyword>
<evidence type="ECO:0000259" key="5">
    <source>
        <dbReference type="PROSITE" id="PS50977"/>
    </source>
</evidence>
<dbReference type="InterPro" id="IPR009057">
    <property type="entry name" value="Homeodomain-like_sf"/>
</dbReference>
<dbReference type="InterPro" id="IPR001647">
    <property type="entry name" value="HTH_TetR"/>
</dbReference>
<reference evidence="6 7" key="1">
    <citation type="submission" date="2017-04" db="EMBL/GenBank/DDBJ databases">
        <title>Complete Genome Sequence of Streptomyces gilvosporeus F607, a Capable Producer of Natamycin.</title>
        <authorList>
            <person name="Zong G."/>
            <person name="Zhong C."/>
            <person name="Fu J."/>
            <person name="Qin R."/>
            <person name="Cao G."/>
        </authorList>
    </citation>
    <scope>NUCLEOTIDE SEQUENCE [LARGE SCALE GENOMIC DNA]</scope>
    <source>
        <strain evidence="6 7">F607</strain>
    </source>
</reference>
<dbReference type="GO" id="GO:0003700">
    <property type="term" value="F:DNA-binding transcription factor activity"/>
    <property type="evidence" value="ECO:0007669"/>
    <property type="project" value="TreeGrafter"/>
</dbReference>
<dbReference type="Gene3D" id="1.10.357.10">
    <property type="entry name" value="Tetracycline Repressor, domain 2"/>
    <property type="match status" value="1"/>
</dbReference>
<dbReference type="PRINTS" id="PR00455">
    <property type="entry name" value="HTHTETR"/>
</dbReference>
<dbReference type="InterPro" id="IPR023772">
    <property type="entry name" value="DNA-bd_HTH_TetR-type_CS"/>
</dbReference>
<evidence type="ECO:0000256" key="4">
    <source>
        <dbReference type="PROSITE-ProRule" id="PRU00335"/>
    </source>
</evidence>
<dbReference type="OrthoDB" id="3682047at2"/>
<dbReference type="PROSITE" id="PS01081">
    <property type="entry name" value="HTH_TETR_1"/>
    <property type="match status" value="1"/>
</dbReference>
<dbReference type="PROSITE" id="PS50977">
    <property type="entry name" value="HTH_TETR_2"/>
    <property type="match status" value="1"/>
</dbReference>
<dbReference type="RefSeq" id="WP_083103985.1">
    <property type="nucleotide sequence ID" value="NZ_CP020569.1"/>
</dbReference>
<dbReference type="Pfam" id="PF00440">
    <property type="entry name" value="TetR_N"/>
    <property type="match status" value="1"/>
</dbReference>
<sequence length="240" mass="26691">MAQTQRGERILEAAGELLLAWGYRRVTIDEIARRAGVGKGTVYLHWKTKDALLLAVVLRAKAGSLHRQLERMRADPLEILPSRMMCGLYLDHLDDPVLRALHSDDSDVLGRLNDTAKQELAELMAHGDRILRRHLDVLRGHGLLRDDIEVAHQHYAMMAVTAGFFMAETLQAGPPLPPAARIDILAHTLRGVLETPDDHDPAAPDAHRAPAVAAVAPEIIALYEQLEELSSAEMRRQLRD</sequence>
<name>A0A1V0TNF7_9ACTN</name>
<evidence type="ECO:0000256" key="2">
    <source>
        <dbReference type="ARBA" id="ARBA00023125"/>
    </source>
</evidence>
<keyword evidence="2 4" id="KW-0238">DNA-binding</keyword>
<keyword evidence="7" id="KW-1185">Reference proteome</keyword>
<gene>
    <name evidence="6" type="ORF">B1H19_08335</name>
</gene>
<keyword evidence="1" id="KW-0805">Transcription regulation</keyword>
<evidence type="ECO:0000256" key="1">
    <source>
        <dbReference type="ARBA" id="ARBA00023015"/>
    </source>
</evidence>
<evidence type="ECO:0000256" key="3">
    <source>
        <dbReference type="ARBA" id="ARBA00023163"/>
    </source>
</evidence>
<proteinExistence type="predicted"/>
<dbReference type="AlphaFoldDB" id="A0A1V0TNF7"/>
<dbReference type="EMBL" id="CP020569">
    <property type="protein sequence ID" value="ARF54202.1"/>
    <property type="molecule type" value="Genomic_DNA"/>
</dbReference>
<accession>A0A1V0TNF7</accession>
<dbReference type="SUPFAM" id="SSF46689">
    <property type="entry name" value="Homeodomain-like"/>
    <property type="match status" value="1"/>
</dbReference>